<feature type="transmembrane region" description="Helical" evidence="11">
    <location>
        <begin position="368"/>
        <end position="400"/>
    </location>
</feature>
<evidence type="ECO:0000256" key="1">
    <source>
        <dbReference type="ARBA" id="ARBA00001947"/>
    </source>
</evidence>
<evidence type="ECO:0000256" key="5">
    <source>
        <dbReference type="ARBA" id="ARBA00022692"/>
    </source>
</evidence>
<accession>A0A1C4CYF5</accession>
<dbReference type="NCBIfam" id="TIGR00054">
    <property type="entry name" value="RIP metalloprotease RseP"/>
    <property type="match status" value="1"/>
</dbReference>
<evidence type="ECO:0000256" key="7">
    <source>
        <dbReference type="ARBA" id="ARBA00022833"/>
    </source>
</evidence>
<comment type="cofactor">
    <cofactor evidence="1 11">
        <name>Zn(2+)</name>
        <dbReference type="ChEBI" id="CHEBI:29105"/>
    </cofactor>
</comment>
<name>A0A1C4CYF5_9GAMM</name>
<organism evidence="13 14">
    <name type="scientific">Gilliamella intestini</name>
    <dbReference type="NCBI Taxonomy" id="1798183"/>
    <lineage>
        <taxon>Bacteria</taxon>
        <taxon>Pseudomonadati</taxon>
        <taxon>Pseudomonadota</taxon>
        <taxon>Gammaproteobacteria</taxon>
        <taxon>Orbales</taxon>
        <taxon>Orbaceae</taxon>
        <taxon>Gilliamella</taxon>
    </lineage>
</organism>
<dbReference type="EMBL" id="FMBA01000053">
    <property type="protein sequence ID" value="SCC24081.1"/>
    <property type="molecule type" value="Genomic_DNA"/>
</dbReference>
<dbReference type="PANTHER" id="PTHR42837">
    <property type="entry name" value="REGULATOR OF SIGMA-E PROTEASE RSEP"/>
    <property type="match status" value="1"/>
</dbReference>
<evidence type="ECO:0000256" key="6">
    <source>
        <dbReference type="ARBA" id="ARBA00022801"/>
    </source>
</evidence>
<comment type="subcellular location">
    <subcellularLocation>
        <location evidence="2">Membrane</location>
        <topology evidence="2">Multi-pass membrane protein</topology>
    </subcellularLocation>
</comment>
<evidence type="ECO:0000256" key="4">
    <source>
        <dbReference type="ARBA" id="ARBA00022670"/>
    </source>
</evidence>
<dbReference type="GO" id="GO:0006508">
    <property type="term" value="P:proteolysis"/>
    <property type="evidence" value="ECO:0007669"/>
    <property type="project" value="UniProtKB-KW"/>
</dbReference>
<feature type="transmembrane region" description="Helical" evidence="11">
    <location>
        <begin position="416"/>
        <end position="433"/>
    </location>
</feature>
<keyword evidence="9 11" id="KW-0482">Metalloprotease</keyword>
<keyword evidence="10 11" id="KW-0472">Membrane</keyword>
<comment type="similarity">
    <text evidence="3 11">Belongs to the peptidase M50B family.</text>
</comment>
<evidence type="ECO:0000256" key="2">
    <source>
        <dbReference type="ARBA" id="ARBA00004141"/>
    </source>
</evidence>
<keyword evidence="4 13" id="KW-0645">Protease</keyword>
<protein>
    <recommendedName>
        <fullName evidence="11">Zinc metalloprotease</fullName>
        <ecNumber evidence="11">3.4.24.-</ecNumber>
    </recommendedName>
</protein>
<evidence type="ECO:0000256" key="8">
    <source>
        <dbReference type="ARBA" id="ARBA00022989"/>
    </source>
</evidence>
<feature type="transmembrane region" description="Helical" evidence="11">
    <location>
        <begin position="91"/>
        <end position="124"/>
    </location>
</feature>
<dbReference type="SUPFAM" id="SSF50156">
    <property type="entry name" value="PDZ domain-like"/>
    <property type="match status" value="2"/>
</dbReference>
<dbReference type="InterPro" id="IPR001478">
    <property type="entry name" value="PDZ"/>
</dbReference>
<keyword evidence="5 11" id="KW-0812">Transmembrane</keyword>
<keyword evidence="14" id="KW-1185">Reference proteome</keyword>
<keyword evidence="11" id="KW-0479">Metal-binding</keyword>
<dbReference type="Gene3D" id="2.30.42.10">
    <property type="match status" value="2"/>
</dbReference>
<dbReference type="EC" id="3.4.24.-" evidence="11"/>
<evidence type="ECO:0000256" key="3">
    <source>
        <dbReference type="ARBA" id="ARBA00007931"/>
    </source>
</evidence>
<dbReference type="GO" id="GO:0016020">
    <property type="term" value="C:membrane"/>
    <property type="evidence" value="ECO:0007669"/>
    <property type="project" value="UniProtKB-SubCell"/>
</dbReference>
<dbReference type="Proteomes" id="UP000199698">
    <property type="component" value="Unassembled WGS sequence"/>
</dbReference>
<evidence type="ECO:0000256" key="9">
    <source>
        <dbReference type="ARBA" id="ARBA00023049"/>
    </source>
</evidence>
<dbReference type="InterPro" id="IPR008915">
    <property type="entry name" value="Peptidase_M50"/>
</dbReference>
<proteinExistence type="inferred from homology"/>
<dbReference type="InterPro" id="IPR036034">
    <property type="entry name" value="PDZ_sf"/>
</dbReference>
<dbReference type="AlphaFoldDB" id="A0A1C4CYF5"/>
<dbReference type="CDD" id="cd06163">
    <property type="entry name" value="S2P-M50_PDZ_RseP-like"/>
    <property type="match status" value="2"/>
</dbReference>
<dbReference type="GO" id="GO:0046872">
    <property type="term" value="F:metal ion binding"/>
    <property type="evidence" value="ECO:0007669"/>
    <property type="project" value="UniProtKB-KW"/>
</dbReference>
<keyword evidence="7 11" id="KW-0862">Zinc</keyword>
<dbReference type="OrthoDB" id="9782003at2"/>
<keyword evidence="6 11" id="KW-0378">Hydrolase</keyword>
<dbReference type="GO" id="GO:0004222">
    <property type="term" value="F:metalloendopeptidase activity"/>
    <property type="evidence" value="ECO:0007669"/>
    <property type="project" value="InterPro"/>
</dbReference>
<dbReference type="Pfam" id="PF02163">
    <property type="entry name" value="Peptidase_M50"/>
    <property type="match status" value="1"/>
</dbReference>
<evidence type="ECO:0000259" key="12">
    <source>
        <dbReference type="PROSITE" id="PS50106"/>
    </source>
</evidence>
<evidence type="ECO:0000256" key="10">
    <source>
        <dbReference type="ARBA" id="ARBA00023136"/>
    </source>
</evidence>
<dbReference type="PANTHER" id="PTHR42837:SF2">
    <property type="entry name" value="MEMBRANE METALLOPROTEASE ARASP2, CHLOROPLASTIC-RELATED"/>
    <property type="match status" value="1"/>
</dbReference>
<dbReference type="RefSeq" id="WP_091125215.1">
    <property type="nucleotide sequence ID" value="NZ_FMBA01000053.1"/>
</dbReference>
<dbReference type="STRING" id="1798183.GA0061080_10536"/>
<sequence>MLWSLLLFIVTMGILVTIHELGHFCAARLCKVHVECFSIGFGKKLWSHKFLSGTELVIAMIPFGGYVKMLDGRATELSSHNEKFAFDRKKIWQKAVIIVAGPFANFVLALIAYWIIFWMGVAVYQVKIKDVIPNTPAATATIPAGAELKTIDNIKIETWNDVNLALITAMGKSNVTLSYIDNIDGSVQKEVKKSIDINSWHFDIEKKSAITAFGFVPKEQEIYPIVSKIVSKSAAEQAGLRVGDKIISYNEQPYVDWNDFSNTIKKAQAMTLQINRENKDIYLKLVPTIGIDGKGVAGLYPTTDTKVVQYGFLEGFNKGMAQTVLTTKLTVRSLYQLVTGVIGLQHLSGPITIAKSAGQTASYGITPYLYFLAFISISLGVINLVPLPILDGGHLAFLLFEKIRGEALSNKSQERFFRIGFVLLMVIMGIALFNDILRL</sequence>
<reference evidence="14" key="1">
    <citation type="submission" date="2016-08" db="EMBL/GenBank/DDBJ databases">
        <authorList>
            <person name="Varghese N."/>
            <person name="Submissions Spin"/>
        </authorList>
    </citation>
    <scope>NUCLEOTIDE SEQUENCE [LARGE SCALE GENOMIC DNA]</scope>
    <source>
        <strain evidence="14">R-53144</strain>
    </source>
</reference>
<evidence type="ECO:0000313" key="13">
    <source>
        <dbReference type="EMBL" id="SCC24081.1"/>
    </source>
</evidence>
<evidence type="ECO:0000256" key="11">
    <source>
        <dbReference type="RuleBase" id="RU362031"/>
    </source>
</evidence>
<dbReference type="PROSITE" id="PS50106">
    <property type="entry name" value="PDZ"/>
    <property type="match status" value="1"/>
</dbReference>
<keyword evidence="8 11" id="KW-1133">Transmembrane helix</keyword>
<evidence type="ECO:0000313" key="14">
    <source>
        <dbReference type="Proteomes" id="UP000199698"/>
    </source>
</evidence>
<dbReference type="InterPro" id="IPR004387">
    <property type="entry name" value="Pept_M50_Zn"/>
</dbReference>
<feature type="transmembrane region" description="Helical" evidence="11">
    <location>
        <begin position="50"/>
        <end position="70"/>
    </location>
</feature>
<dbReference type="SMART" id="SM00228">
    <property type="entry name" value="PDZ"/>
    <property type="match status" value="2"/>
</dbReference>
<gene>
    <name evidence="13" type="ORF">GA0061080_10536</name>
</gene>
<feature type="domain" description="PDZ" evidence="12">
    <location>
        <begin position="201"/>
        <end position="255"/>
    </location>
</feature>